<organism evidence="1 2">
    <name type="scientific">Vreelandella andesensis</name>
    <dbReference type="NCBI Taxonomy" id="447567"/>
    <lineage>
        <taxon>Bacteria</taxon>
        <taxon>Pseudomonadati</taxon>
        <taxon>Pseudomonadota</taxon>
        <taxon>Gammaproteobacteria</taxon>
        <taxon>Oceanospirillales</taxon>
        <taxon>Halomonadaceae</taxon>
        <taxon>Vreelandella</taxon>
    </lineage>
</organism>
<dbReference type="OrthoDB" id="6183353at2"/>
<reference evidence="1 2" key="1">
    <citation type="submission" date="2018-12" db="EMBL/GenBank/DDBJ databases">
        <title>three novel Halomonas strain isolated from plants.</title>
        <authorList>
            <person name="Sun C."/>
        </authorList>
    </citation>
    <scope>NUCLEOTIDE SEQUENCE [LARGE SCALE GENOMIC DNA]</scope>
    <source>
        <strain evidence="1 2">DSM 19434</strain>
    </source>
</reference>
<name>A0A433KWD9_9GAMM</name>
<comment type="caution">
    <text evidence="1">The sequence shown here is derived from an EMBL/GenBank/DDBJ whole genome shotgun (WGS) entry which is preliminary data.</text>
</comment>
<keyword evidence="2" id="KW-1185">Reference proteome</keyword>
<proteinExistence type="predicted"/>
<dbReference type="RefSeq" id="WP_126943087.1">
    <property type="nucleotide sequence ID" value="NZ_RZHG01000003.1"/>
</dbReference>
<evidence type="ECO:0000313" key="1">
    <source>
        <dbReference type="EMBL" id="RUR34006.1"/>
    </source>
</evidence>
<dbReference type="EMBL" id="RZHG01000003">
    <property type="protein sequence ID" value="RUR34006.1"/>
    <property type="molecule type" value="Genomic_DNA"/>
</dbReference>
<dbReference type="Proteomes" id="UP000287336">
    <property type="component" value="Unassembled WGS sequence"/>
</dbReference>
<protein>
    <submittedName>
        <fullName evidence="1">Uncharacterized protein</fullName>
    </submittedName>
</protein>
<dbReference type="AlphaFoldDB" id="A0A433KWD9"/>
<accession>A0A433KWD9</accession>
<sequence>MTRPNTTVNLPSRAERKAVLLAELEQQRIDIFIDSDTLSKAALPLDNNLRSLKIPLYVIGGVAAFRMLRHPGGAMAMGRKALAGYMLVRKLKLFAKIAS</sequence>
<gene>
    <name evidence="1" type="ORF">ELY33_01885</name>
</gene>
<evidence type="ECO:0000313" key="2">
    <source>
        <dbReference type="Proteomes" id="UP000287336"/>
    </source>
</evidence>